<evidence type="ECO:0000313" key="2">
    <source>
        <dbReference type="Proteomes" id="UP000789702"/>
    </source>
</evidence>
<feature type="non-terminal residue" evidence="1">
    <location>
        <position position="1"/>
    </location>
</feature>
<keyword evidence="2" id="KW-1185">Reference proteome</keyword>
<protein>
    <submittedName>
        <fullName evidence="1">2101_t:CDS:1</fullName>
    </submittedName>
</protein>
<gene>
    <name evidence="1" type="ORF">DHETER_LOCUS7429</name>
</gene>
<dbReference type="Proteomes" id="UP000789702">
    <property type="component" value="Unassembled WGS sequence"/>
</dbReference>
<reference evidence="1" key="1">
    <citation type="submission" date="2021-06" db="EMBL/GenBank/DDBJ databases">
        <authorList>
            <person name="Kallberg Y."/>
            <person name="Tangrot J."/>
            <person name="Rosling A."/>
        </authorList>
    </citation>
    <scope>NUCLEOTIDE SEQUENCE</scope>
    <source>
        <strain evidence="1">IL203A</strain>
    </source>
</reference>
<sequence>TASLRNKMSVIQMQQELLKQSQEGEINETNIPEISTISN</sequence>
<proteinExistence type="predicted"/>
<name>A0ACA9MY57_9GLOM</name>
<organism evidence="1 2">
    <name type="scientific">Dentiscutata heterogama</name>
    <dbReference type="NCBI Taxonomy" id="1316150"/>
    <lineage>
        <taxon>Eukaryota</taxon>
        <taxon>Fungi</taxon>
        <taxon>Fungi incertae sedis</taxon>
        <taxon>Mucoromycota</taxon>
        <taxon>Glomeromycotina</taxon>
        <taxon>Glomeromycetes</taxon>
        <taxon>Diversisporales</taxon>
        <taxon>Gigasporaceae</taxon>
        <taxon>Dentiscutata</taxon>
    </lineage>
</organism>
<comment type="caution">
    <text evidence="1">The sequence shown here is derived from an EMBL/GenBank/DDBJ whole genome shotgun (WGS) entry which is preliminary data.</text>
</comment>
<accession>A0ACA9MY57</accession>
<evidence type="ECO:0000313" key="1">
    <source>
        <dbReference type="EMBL" id="CAG8605668.1"/>
    </source>
</evidence>
<dbReference type="EMBL" id="CAJVPU010010440">
    <property type="protein sequence ID" value="CAG8605668.1"/>
    <property type="molecule type" value="Genomic_DNA"/>
</dbReference>